<protein>
    <submittedName>
        <fullName evidence="1">Uncharacterized protein DUF4442</fullName>
    </submittedName>
</protein>
<accession>A0A2T5J647</accession>
<dbReference type="SUPFAM" id="SSF54637">
    <property type="entry name" value="Thioesterase/thiol ester dehydrase-isomerase"/>
    <property type="match status" value="1"/>
</dbReference>
<dbReference type="RefSeq" id="WP_107830361.1">
    <property type="nucleotide sequence ID" value="NZ_CP160205.1"/>
</dbReference>
<reference evidence="1 2" key="1">
    <citation type="submission" date="2018-04" db="EMBL/GenBank/DDBJ databases">
        <title>Genomic Encyclopedia of Archaeal and Bacterial Type Strains, Phase II (KMG-II): from individual species to whole genera.</title>
        <authorList>
            <person name="Goeker M."/>
        </authorList>
    </citation>
    <scope>NUCLEOTIDE SEQUENCE [LARGE SCALE GENOMIC DNA]</scope>
    <source>
        <strain evidence="1 2">DSM 26809</strain>
    </source>
</reference>
<proteinExistence type="predicted"/>
<name>A0A2T5J647_9SPHI</name>
<comment type="caution">
    <text evidence="1">The sequence shown here is derived from an EMBL/GenBank/DDBJ whole genome shotgun (WGS) entry which is preliminary data.</text>
</comment>
<dbReference type="InterPro" id="IPR029069">
    <property type="entry name" value="HotDog_dom_sf"/>
</dbReference>
<keyword evidence="2" id="KW-1185">Reference proteome</keyword>
<dbReference type="InterPro" id="IPR027961">
    <property type="entry name" value="DUF4442"/>
</dbReference>
<dbReference type="Pfam" id="PF14539">
    <property type="entry name" value="DUF4442"/>
    <property type="match status" value="1"/>
</dbReference>
<dbReference type="OrthoDB" id="9814774at2"/>
<dbReference type="AlphaFoldDB" id="A0A2T5J647"/>
<evidence type="ECO:0000313" key="1">
    <source>
        <dbReference type="EMBL" id="PTQ94025.1"/>
    </source>
</evidence>
<sequence length="155" mass="18307">MALSANALKWLIRFYPPLFFQRIWVKNIRSDWRGVTVKVNKSLLNLNYNRSIFGGTLFVAADPFYPILFYQIFTKKGYNIIVWMKSAEVQYMKPAMTTLTFNIYIDDKTIEEAEHILNTDGKYTKFLPIEMYDKKGDLCVMVFCEVYVRNLNIIK</sequence>
<dbReference type="EMBL" id="QAOQ01000007">
    <property type="protein sequence ID" value="PTQ94025.1"/>
    <property type="molecule type" value="Genomic_DNA"/>
</dbReference>
<organism evidence="1 2">
    <name type="scientific">Mucilaginibacter yixingensis</name>
    <dbReference type="NCBI Taxonomy" id="1295612"/>
    <lineage>
        <taxon>Bacteria</taxon>
        <taxon>Pseudomonadati</taxon>
        <taxon>Bacteroidota</taxon>
        <taxon>Sphingobacteriia</taxon>
        <taxon>Sphingobacteriales</taxon>
        <taxon>Sphingobacteriaceae</taxon>
        <taxon>Mucilaginibacter</taxon>
    </lineage>
</organism>
<dbReference type="Proteomes" id="UP000244168">
    <property type="component" value="Unassembled WGS sequence"/>
</dbReference>
<evidence type="ECO:0000313" key="2">
    <source>
        <dbReference type="Proteomes" id="UP000244168"/>
    </source>
</evidence>
<gene>
    <name evidence="1" type="ORF">C8P68_10788</name>
</gene>
<dbReference type="Gene3D" id="3.10.129.10">
    <property type="entry name" value="Hotdog Thioesterase"/>
    <property type="match status" value="1"/>
</dbReference>